<evidence type="ECO:0000313" key="12">
    <source>
        <dbReference type="EMBL" id="CAB3258419.1"/>
    </source>
</evidence>
<feature type="domain" description="C2H2-type" evidence="10">
    <location>
        <begin position="470"/>
        <end position="498"/>
    </location>
</feature>
<evidence type="ECO:0000256" key="3">
    <source>
        <dbReference type="ARBA" id="ARBA00022737"/>
    </source>
</evidence>
<evidence type="ECO:0000256" key="9">
    <source>
        <dbReference type="SAM" id="MobiDB-lite"/>
    </source>
</evidence>
<evidence type="ECO:0000256" key="8">
    <source>
        <dbReference type="PROSITE-ProRule" id="PRU01263"/>
    </source>
</evidence>
<evidence type="ECO:0000259" key="11">
    <source>
        <dbReference type="PROSITE" id="PS51915"/>
    </source>
</evidence>
<evidence type="ECO:0000256" key="2">
    <source>
        <dbReference type="ARBA" id="ARBA00022723"/>
    </source>
</evidence>
<dbReference type="OrthoDB" id="6077919at2759"/>
<dbReference type="InterPro" id="IPR050888">
    <property type="entry name" value="ZnF_C2H2-type_TF"/>
</dbReference>
<dbReference type="GO" id="GO:0008270">
    <property type="term" value="F:zinc ion binding"/>
    <property type="evidence" value="ECO:0007669"/>
    <property type="project" value="UniProtKB-UniRule"/>
</dbReference>
<feature type="domain" description="C2H2-type" evidence="10">
    <location>
        <begin position="414"/>
        <end position="441"/>
    </location>
</feature>
<feature type="domain" description="C2H2-type" evidence="10">
    <location>
        <begin position="213"/>
        <end position="240"/>
    </location>
</feature>
<evidence type="ECO:0000313" key="13">
    <source>
        <dbReference type="Proteomes" id="UP000494106"/>
    </source>
</evidence>
<dbReference type="PANTHER" id="PTHR24406">
    <property type="entry name" value="TRANSCRIPTIONAL REPRESSOR CTCFL-RELATED"/>
    <property type="match status" value="1"/>
</dbReference>
<dbReference type="InterPro" id="IPR012934">
    <property type="entry name" value="Znf_AD"/>
</dbReference>
<evidence type="ECO:0000256" key="7">
    <source>
        <dbReference type="PROSITE-ProRule" id="PRU00042"/>
    </source>
</evidence>
<keyword evidence="4 7" id="KW-0863">Zinc-finger</keyword>
<dbReference type="Pfam" id="PF00096">
    <property type="entry name" value="zf-C2H2"/>
    <property type="match status" value="5"/>
</dbReference>
<keyword evidence="13" id="KW-1185">Reference proteome</keyword>
<dbReference type="SUPFAM" id="SSF57716">
    <property type="entry name" value="Glucocorticoid receptor-like (DNA-binding domain)"/>
    <property type="match status" value="1"/>
</dbReference>
<keyword evidence="2 8" id="KW-0479">Metal-binding</keyword>
<dbReference type="Pfam" id="PF07776">
    <property type="entry name" value="zf-AD"/>
    <property type="match status" value="1"/>
</dbReference>
<keyword evidence="5 8" id="KW-0862">Zinc</keyword>
<feature type="binding site" evidence="8">
    <location>
        <position position="31"/>
    </location>
    <ligand>
        <name>Zn(2+)</name>
        <dbReference type="ChEBI" id="CHEBI:29105"/>
    </ligand>
</feature>
<feature type="binding site" evidence="8">
    <location>
        <position position="28"/>
    </location>
    <ligand>
        <name>Zn(2+)</name>
        <dbReference type="ChEBI" id="CHEBI:29105"/>
    </ligand>
</feature>
<evidence type="ECO:0000256" key="5">
    <source>
        <dbReference type="ARBA" id="ARBA00022833"/>
    </source>
</evidence>
<comment type="caution">
    <text evidence="12">The sequence shown here is derived from an EMBL/GenBank/DDBJ whole genome shotgun (WGS) entry which is preliminary data.</text>
</comment>
<dbReference type="SMART" id="SM00355">
    <property type="entry name" value="ZnF_C2H2"/>
    <property type="match status" value="10"/>
</dbReference>
<feature type="domain" description="ZAD" evidence="11">
    <location>
        <begin position="26"/>
        <end position="95"/>
    </location>
</feature>
<dbReference type="SMART" id="SM00868">
    <property type="entry name" value="zf-AD"/>
    <property type="match status" value="1"/>
</dbReference>
<reference evidence="12 13" key="1">
    <citation type="submission" date="2020-04" db="EMBL/GenBank/DDBJ databases">
        <authorList>
            <person name="Wallbank WR R."/>
            <person name="Pardo Diaz C."/>
            <person name="Kozak K."/>
            <person name="Martin S."/>
            <person name="Jiggins C."/>
            <person name="Moest M."/>
            <person name="Warren A I."/>
            <person name="Byers J.R.P. K."/>
            <person name="Montejo-Kovacevich G."/>
            <person name="Yen C E."/>
        </authorList>
    </citation>
    <scope>NUCLEOTIDE SEQUENCE [LARGE SCALE GENOMIC DNA]</scope>
</reference>
<evidence type="ECO:0000256" key="6">
    <source>
        <dbReference type="ARBA" id="ARBA00023242"/>
    </source>
</evidence>
<dbReference type="SUPFAM" id="SSF57667">
    <property type="entry name" value="beta-beta-alpha zinc fingers"/>
    <property type="match status" value="3"/>
</dbReference>
<feature type="domain" description="C2H2-type" evidence="10">
    <location>
        <begin position="386"/>
        <end position="413"/>
    </location>
</feature>
<evidence type="ECO:0000256" key="1">
    <source>
        <dbReference type="ARBA" id="ARBA00004123"/>
    </source>
</evidence>
<dbReference type="PROSITE" id="PS00028">
    <property type="entry name" value="ZINC_FINGER_C2H2_1"/>
    <property type="match status" value="5"/>
</dbReference>
<feature type="region of interest" description="Disordered" evidence="9">
    <location>
        <begin position="525"/>
        <end position="544"/>
    </location>
</feature>
<evidence type="ECO:0000259" key="10">
    <source>
        <dbReference type="PROSITE" id="PS50157"/>
    </source>
</evidence>
<comment type="subcellular location">
    <subcellularLocation>
        <location evidence="1">Nucleus</location>
    </subcellularLocation>
</comment>
<feature type="domain" description="C2H2-type" evidence="10">
    <location>
        <begin position="442"/>
        <end position="466"/>
    </location>
</feature>
<keyword evidence="6" id="KW-0539">Nucleus</keyword>
<dbReference type="InterPro" id="IPR013087">
    <property type="entry name" value="Znf_C2H2_type"/>
</dbReference>
<dbReference type="GO" id="GO:0005634">
    <property type="term" value="C:nucleus"/>
    <property type="evidence" value="ECO:0007669"/>
    <property type="project" value="UniProtKB-SubCell"/>
</dbReference>
<dbReference type="PROSITE" id="PS51915">
    <property type="entry name" value="ZAD"/>
    <property type="match status" value="1"/>
</dbReference>
<gene>
    <name evidence="12" type="ORF">APLA_LOCUS16489</name>
</gene>
<dbReference type="InterPro" id="IPR036236">
    <property type="entry name" value="Znf_C2H2_sf"/>
</dbReference>
<dbReference type="Gene3D" id="3.30.160.60">
    <property type="entry name" value="Classic Zinc Finger"/>
    <property type="match status" value="5"/>
</dbReference>
<dbReference type="Gene3D" id="3.40.1800.20">
    <property type="match status" value="1"/>
</dbReference>
<dbReference type="Proteomes" id="UP000494106">
    <property type="component" value="Unassembled WGS sequence"/>
</dbReference>
<protein>
    <submittedName>
        <fullName evidence="12">Uncharacterized protein</fullName>
    </submittedName>
</protein>
<accession>A0A8S1BHJ4</accession>
<dbReference type="AlphaFoldDB" id="A0A8S1BHJ4"/>
<sequence>MLSRNKNRIESLTVYNEVAYQSLSTEICRICLKEGEIPIFGQDDKSEDVVEFGGIEIAADDNLPQHLCYSCNSLLESAIVFRTTAKKSDEILKNTEYLDLSILSEDQNYVSDNISETDNEPFIKREYLENNYSSESESELTLKYEVESDNEQLMNIKSEPSIEIGTDIEISVPKKEIEMQLLNLKDEDENIDVDNELVMIIVSDKEKPNKSSFSCLKCNITFKNQAELEQHESINHPETPMWCKKCDICHESVHKNKFKLHIKQHRQMYKEKHNKKYGKVECEVCSKKVNKTYYKYHIKMHGTAEEQADRFVECTICNKTFTALYYSEHLKRVHNKTFRPKQTSQTPDENESKIQVIMQCPICDRNVNENIYKEHLAKHGGPTRRYICDKCGRAFKHPSAFKTHTLTHGSELKYQCQFCPYRGLHLGLLKVHVRTHTGDYNYKCSECPARFITKSNLSKHLIRHRGLCKFKCGTCNKGFYSKRDVDKHIRTVHLDLKNNVCDKCGKGFGHRDNLLGHQLKVHKREKMERRGRMPSYLKEEYKKS</sequence>
<feature type="binding site" evidence="8">
    <location>
        <position position="71"/>
    </location>
    <ligand>
        <name>Zn(2+)</name>
        <dbReference type="ChEBI" id="CHEBI:29105"/>
    </ligand>
</feature>
<feature type="binding site" evidence="8">
    <location>
        <position position="68"/>
    </location>
    <ligand>
        <name>Zn(2+)</name>
        <dbReference type="ChEBI" id="CHEBI:29105"/>
    </ligand>
</feature>
<name>A0A8S1BHJ4_ARCPL</name>
<proteinExistence type="predicted"/>
<dbReference type="PROSITE" id="PS50157">
    <property type="entry name" value="ZINC_FINGER_C2H2_2"/>
    <property type="match status" value="6"/>
</dbReference>
<organism evidence="12 13">
    <name type="scientific">Arctia plantaginis</name>
    <name type="common">Wood tiger moth</name>
    <name type="synonym">Phalaena plantaginis</name>
    <dbReference type="NCBI Taxonomy" id="874455"/>
    <lineage>
        <taxon>Eukaryota</taxon>
        <taxon>Metazoa</taxon>
        <taxon>Ecdysozoa</taxon>
        <taxon>Arthropoda</taxon>
        <taxon>Hexapoda</taxon>
        <taxon>Insecta</taxon>
        <taxon>Pterygota</taxon>
        <taxon>Neoptera</taxon>
        <taxon>Endopterygota</taxon>
        <taxon>Lepidoptera</taxon>
        <taxon>Glossata</taxon>
        <taxon>Ditrysia</taxon>
        <taxon>Noctuoidea</taxon>
        <taxon>Erebidae</taxon>
        <taxon>Arctiinae</taxon>
        <taxon>Arctia</taxon>
    </lineage>
</organism>
<keyword evidence="3" id="KW-0677">Repeat</keyword>
<evidence type="ECO:0000256" key="4">
    <source>
        <dbReference type="ARBA" id="ARBA00022771"/>
    </source>
</evidence>
<dbReference type="EMBL" id="CADEBC010000598">
    <property type="protein sequence ID" value="CAB3258419.1"/>
    <property type="molecule type" value="Genomic_DNA"/>
</dbReference>
<feature type="domain" description="C2H2-type" evidence="10">
    <location>
        <begin position="499"/>
        <end position="527"/>
    </location>
</feature>